<comment type="caution">
    <text evidence="9">The sequence shown here is derived from an EMBL/GenBank/DDBJ whole genome shotgun (WGS) entry which is preliminary data.</text>
</comment>
<gene>
    <name evidence="9" type="ORF">CRG98_015302</name>
</gene>
<dbReference type="Proteomes" id="UP000233551">
    <property type="component" value="Unassembled WGS sequence"/>
</dbReference>
<dbReference type="PROSITE" id="PS50808">
    <property type="entry name" value="ZF_BED"/>
    <property type="match status" value="1"/>
</dbReference>
<dbReference type="GO" id="GO:0008270">
    <property type="term" value="F:zinc ion binding"/>
    <property type="evidence" value="ECO:0007669"/>
    <property type="project" value="UniProtKB-KW"/>
</dbReference>
<dbReference type="EMBL" id="PGOL01000837">
    <property type="protein sequence ID" value="PKI64295.1"/>
    <property type="molecule type" value="Genomic_DNA"/>
</dbReference>
<name>A0A2I0K6W5_PUNGR</name>
<dbReference type="PANTHER" id="PTHR33463">
    <property type="entry name" value="NB-ARC DOMAIN-CONTAINING PROTEIN-RELATED"/>
    <property type="match status" value="1"/>
</dbReference>
<dbReference type="InterPro" id="IPR002182">
    <property type="entry name" value="NB-ARC"/>
</dbReference>
<keyword evidence="3 6" id="KW-0863">Zinc-finger</keyword>
<dbReference type="PRINTS" id="PR00364">
    <property type="entry name" value="DISEASERSIST"/>
</dbReference>
<dbReference type="GO" id="GO:0043531">
    <property type="term" value="F:ADP binding"/>
    <property type="evidence" value="ECO:0007669"/>
    <property type="project" value="InterPro"/>
</dbReference>
<dbReference type="Pfam" id="PF00931">
    <property type="entry name" value="NB-ARC"/>
    <property type="match status" value="1"/>
</dbReference>
<protein>
    <recommendedName>
        <fullName evidence="8">BED-type domain-containing protein</fullName>
    </recommendedName>
</protein>
<dbReference type="InterPro" id="IPR003656">
    <property type="entry name" value="Znf_BED"/>
</dbReference>
<dbReference type="FunFam" id="3.40.50.300:FF:001091">
    <property type="entry name" value="Probable disease resistance protein At1g61300"/>
    <property type="match status" value="1"/>
</dbReference>
<dbReference type="SUPFAM" id="SSF52540">
    <property type="entry name" value="P-loop containing nucleoside triphosphate hydrolases"/>
    <property type="match status" value="1"/>
</dbReference>
<reference evidence="9 10" key="1">
    <citation type="submission" date="2017-11" db="EMBL/GenBank/DDBJ databases">
        <title>De-novo sequencing of pomegranate (Punica granatum L.) genome.</title>
        <authorList>
            <person name="Akparov Z."/>
            <person name="Amiraslanov A."/>
            <person name="Hajiyeva S."/>
            <person name="Abbasov M."/>
            <person name="Kaur K."/>
            <person name="Hamwieh A."/>
            <person name="Solovyev V."/>
            <person name="Salamov A."/>
            <person name="Braich B."/>
            <person name="Kosarev P."/>
            <person name="Mahmoud A."/>
            <person name="Hajiyev E."/>
            <person name="Babayeva S."/>
            <person name="Izzatullayeva V."/>
            <person name="Mammadov A."/>
            <person name="Mammadov A."/>
            <person name="Sharifova S."/>
            <person name="Ojaghi J."/>
            <person name="Eynullazada K."/>
            <person name="Bayramov B."/>
            <person name="Abdulazimova A."/>
            <person name="Shahmuradov I."/>
        </authorList>
    </citation>
    <scope>NUCLEOTIDE SEQUENCE [LARGE SCALE GENOMIC DNA]</scope>
    <source>
        <strain evidence="10">cv. AG2017</strain>
        <tissue evidence="9">Leaf</tissue>
    </source>
</reference>
<evidence type="ECO:0000256" key="4">
    <source>
        <dbReference type="ARBA" id="ARBA00022821"/>
    </source>
</evidence>
<evidence type="ECO:0000313" key="10">
    <source>
        <dbReference type="Proteomes" id="UP000233551"/>
    </source>
</evidence>
<dbReference type="SUPFAM" id="SSF52047">
    <property type="entry name" value="RNI-like"/>
    <property type="match status" value="1"/>
</dbReference>
<dbReference type="InterPro" id="IPR027417">
    <property type="entry name" value="P-loop_NTPase"/>
</dbReference>
<feature type="domain" description="BED-type" evidence="8">
    <location>
        <begin position="23"/>
        <end position="91"/>
    </location>
</feature>
<dbReference type="Gene3D" id="3.40.50.300">
    <property type="entry name" value="P-loop containing nucleotide triphosphate hydrolases"/>
    <property type="match status" value="1"/>
</dbReference>
<dbReference type="STRING" id="22663.A0A2I0K6W5"/>
<dbReference type="Gene3D" id="3.80.10.10">
    <property type="entry name" value="Ribonuclease Inhibitor"/>
    <property type="match status" value="1"/>
</dbReference>
<dbReference type="GO" id="GO:0006952">
    <property type="term" value="P:defense response"/>
    <property type="evidence" value="ECO:0007669"/>
    <property type="project" value="UniProtKB-KW"/>
</dbReference>
<evidence type="ECO:0000256" key="3">
    <source>
        <dbReference type="ARBA" id="ARBA00022771"/>
    </source>
</evidence>
<evidence type="ECO:0000313" key="9">
    <source>
        <dbReference type="EMBL" id="PKI64295.1"/>
    </source>
</evidence>
<dbReference type="InterPro" id="IPR032675">
    <property type="entry name" value="LRR_dom_sf"/>
</dbReference>
<comment type="similarity">
    <text evidence="1">Belongs to the disease resistance NB-LRR family.</text>
</comment>
<proteinExistence type="inferred from homology"/>
<keyword evidence="10" id="KW-1185">Reference proteome</keyword>
<keyword evidence="5" id="KW-0862">Zinc</keyword>
<evidence type="ECO:0000256" key="5">
    <source>
        <dbReference type="ARBA" id="ARBA00022833"/>
    </source>
</evidence>
<dbReference type="AlphaFoldDB" id="A0A2I0K6W5"/>
<evidence type="ECO:0000256" key="2">
    <source>
        <dbReference type="ARBA" id="ARBA00022723"/>
    </source>
</evidence>
<dbReference type="PANTHER" id="PTHR33463:SF183">
    <property type="entry name" value="NB-ARC DOMAIN DISEASE RESISTANCE PROTEIN"/>
    <property type="match status" value="1"/>
</dbReference>
<evidence type="ECO:0000259" key="8">
    <source>
        <dbReference type="PROSITE" id="PS50808"/>
    </source>
</evidence>
<keyword evidence="2" id="KW-0479">Metal-binding</keyword>
<sequence length="921" mass="103405">MGTYKNTSEIRTADMGKPRKPGKPKHPCWEYVKPIQDPANPSKKRWQCNYCNKDYSGGAARIQVHLGLVIGQGIEPCQKFKKGHMSQVPENGMSSAAENAQVAGFPSGGLVFNQESLNIPPQTSLGGAIRSIESEMDCSAHTSDLSMGDSTILAATINYFSAVVDSQPPVDPSNIMPQQYNMSASTLNRELMVDIGGENPGPGVQSGLLRYSPDLPEEYHQADAMQVDRDTCRESGQRTGAAFPDLTCDAILVPELVGQEFNRVVNEIWDYITKENILHVGIYGMGGVGKTTIVKHLYNKVCANADFCNVLWVTVSKDCSIHELQNKIAKAINVPDLFKDADKVMRPTLLYKHLSKQKKSLIILDDLWQHLELKDVGIPVMKDGIQLVLTTRNRHVCEKMLCQKTIGVKPLSNEESWTLFVRTFGSDLSPSWEPTAKSIAEECKGVRMHDVIRDMALYIMNANSPCMVKSGLHLDDMPGEDEWMPNLQRVSLMKSRVKVVSSMSPNCPKLTTLLLSGCWGLGDFPDCFFEWLPGLKSKHIQHPTMIKSYALIIGFHGYDDQGPRLCPIDEEDYKFGKVNSMWGKKSIALGDIGQYSMGETFHLPRDVKTLAVEHYNGTWSDICRLEDLGELQIFDCREVSALLFLSQQGDHCPNLKVLQIRGCLKLKHLLVRYFKKLEKLYIYECEELESIIGGATDEEESLTSSLPPNAIPAATFPLQLPLLTSICVWECSKMKRVLTLELFMLLPNLQFIQVWYCKEMKEVIGGQELDHGATSSLFLSPITAASPRNQLSTRKLTLKLYCLEELESICSWTGLRDLIHVINIRRCPKLKRIEMLDNASPPPSLEEIVLEEEGDGNTEKLWWESLEWVHPEAKTALEPYVFVKSFGRKIPLQERRDHHHLQKKKEYGVCGPGQLVKDSGD</sequence>
<evidence type="ECO:0000256" key="1">
    <source>
        <dbReference type="ARBA" id="ARBA00008894"/>
    </source>
</evidence>
<feature type="compositionally biased region" description="Polar residues" evidence="7">
    <location>
        <begin position="1"/>
        <end position="10"/>
    </location>
</feature>
<dbReference type="GO" id="GO:0003677">
    <property type="term" value="F:DNA binding"/>
    <property type="evidence" value="ECO:0007669"/>
    <property type="project" value="InterPro"/>
</dbReference>
<evidence type="ECO:0000256" key="6">
    <source>
        <dbReference type="PROSITE-ProRule" id="PRU00027"/>
    </source>
</evidence>
<dbReference type="InterPro" id="IPR050905">
    <property type="entry name" value="Plant_NBS-LRR"/>
</dbReference>
<organism evidence="9 10">
    <name type="scientific">Punica granatum</name>
    <name type="common">Pomegranate</name>
    <dbReference type="NCBI Taxonomy" id="22663"/>
    <lineage>
        <taxon>Eukaryota</taxon>
        <taxon>Viridiplantae</taxon>
        <taxon>Streptophyta</taxon>
        <taxon>Embryophyta</taxon>
        <taxon>Tracheophyta</taxon>
        <taxon>Spermatophyta</taxon>
        <taxon>Magnoliopsida</taxon>
        <taxon>eudicotyledons</taxon>
        <taxon>Gunneridae</taxon>
        <taxon>Pentapetalae</taxon>
        <taxon>rosids</taxon>
        <taxon>malvids</taxon>
        <taxon>Myrtales</taxon>
        <taxon>Lythraceae</taxon>
        <taxon>Punica</taxon>
    </lineage>
</organism>
<keyword evidence="4" id="KW-0611">Plant defense</keyword>
<accession>A0A2I0K6W5</accession>
<evidence type="ECO:0000256" key="7">
    <source>
        <dbReference type="SAM" id="MobiDB-lite"/>
    </source>
</evidence>
<feature type="region of interest" description="Disordered" evidence="7">
    <location>
        <begin position="1"/>
        <end position="26"/>
    </location>
</feature>